<dbReference type="Pfam" id="PF11804">
    <property type="entry name" value="DUF3325"/>
    <property type="match status" value="1"/>
</dbReference>
<proteinExistence type="predicted"/>
<keyword evidence="1" id="KW-1133">Transmembrane helix</keyword>
<dbReference type="RefSeq" id="WP_273594937.1">
    <property type="nucleotide sequence ID" value="NZ_JAQQXS010000001.1"/>
</dbReference>
<accession>A0ABT5KLN6</accession>
<dbReference type="EMBL" id="JAQQXS010000001">
    <property type="protein sequence ID" value="MDC8783827.1"/>
    <property type="molecule type" value="Genomic_DNA"/>
</dbReference>
<evidence type="ECO:0000256" key="1">
    <source>
        <dbReference type="SAM" id="Phobius"/>
    </source>
</evidence>
<gene>
    <name evidence="2" type="ORF">PRZ01_01305</name>
</gene>
<sequence>MRSESLIIFAALWCSLAGAVWLAASLDVHWQQIRGAESTAIGRKQVSALRLLGITAWFGSLLLCCGADHLSMAVLVWVMSISTASCAIAFILAWRPRALRCMVPWASLE</sequence>
<dbReference type="InterPro" id="IPR021762">
    <property type="entry name" value="DUF3325"/>
</dbReference>
<evidence type="ECO:0000313" key="2">
    <source>
        <dbReference type="EMBL" id="MDC8783827.1"/>
    </source>
</evidence>
<keyword evidence="1" id="KW-0812">Transmembrane</keyword>
<evidence type="ECO:0000313" key="3">
    <source>
        <dbReference type="Proteomes" id="UP001219862"/>
    </source>
</evidence>
<organism evidence="2 3">
    <name type="scientific">Roseateles koreensis</name>
    <dbReference type="NCBI Taxonomy" id="2987526"/>
    <lineage>
        <taxon>Bacteria</taxon>
        <taxon>Pseudomonadati</taxon>
        <taxon>Pseudomonadota</taxon>
        <taxon>Betaproteobacteria</taxon>
        <taxon>Burkholderiales</taxon>
        <taxon>Sphaerotilaceae</taxon>
        <taxon>Roseateles</taxon>
    </lineage>
</organism>
<keyword evidence="3" id="KW-1185">Reference proteome</keyword>
<reference evidence="2 3" key="1">
    <citation type="submission" date="2022-10" db="EMBL/GenBank/DDBJ databases">
        <title>paucibacter sp. hw8 Genome sequencing.</title>
        <authorList>
            <person name="Park S."/>
        </authorList>
    </citation>
    <scope>NUCLEOTIDE SEQUENCE [LARGE SCALE GENOMIC DNA]</scope>
    <source>
        <strain evidence="3">hw8</strain>
    </source>
</reference>
<protein>
    <submittedName>
        <fullName evidence="2">DUF3325 domain-containing protein</fullName>
    </submittedName>
</protein>
<dbReference type="Proteomes" id="UP001219862">
    <property type="component" value="Unassembled WGS sequence"/>
</dbReference>
<keyword evidence="1" id="KW-0472">Membrane</keyword>
<feature type="transmembrane region" description="Helical" evidence="1">
    <location>
        <begin position="74"/>
        <end position="94"/>
    </location>
</feature>
<name>A0ABT5KLN6_9BURK</name>
<comment type="caution">
    <text evidence="2">The sequence shown here is derived from an EMBL/GenBank/DDBJ whole genome shotgun (WGS) entry which is preliminary data.</text>
</comment>